<evidence type="ECO:0000259" key="2">
    <source>
        <dbReference type="Pfam" id="PF13577"/>
    </source>
</evidence>
<name>A0A2N7WK09_9BURK</name>
<organism evidence="3 6">
    <name type="scientific">Paraburkholderia rhynchosiae</name>
    <dbReference type="NCBI Taxonomy" id="487049"/>
    <lineage>
        <taxon>Bacteria</taxon>
        <taxon>Pseudomonadati</taxon>
        <taxon>Pseudomonadota</taxon>
        <taxon>Betaproteobacteria</taxon>
        <taxon>Burkholderiales</taxon>
        <taxon>Burkholderiaceae</taxon>
        <taxon>Paraburkholderia</taxon>
    </lineage>
</organism>
<dbReference type="InterPro" id="IPR037401">
    <property type="entry name" value="SnoaL-like"/>
</dbReference>
<dbReference type="EMBL" id="CADIJZ010000012">
    <property type="protein sequence ID" value="CAB3697507.1"/>
    <property type="molecule type" value="Genomic_DNA"/>
</dbReference>
<evidence type="ECO:0000313" key="6">
    <source>
        <dbReference type="Proteomes" id="UP000494205"/>
    </source>
</evidence>
<evidence type="ECO:0000256" key="1">
    <source>
        <dbReference type="SAM" id="MobiDB-lite"/>
    </source>
</evidence>
<dbReference type="AlphaFoldDB" id="A0A2N7WK09"/>
<dbReference type="OrthoDB" id="1492465at2"/>
<feature type="region of interest" description="Disordered" evidence="1">
    <location>
        <begin position="160"/>
        <end position="187"/>
    </location>
</feature>
<dbReference type="Gene3D" id="3.10.450.50">
    <property type="match status" value="1"/>
</dbReference>
<dbReference type="Pfam" id="PF13577">
    <property type="entry name" value="SnoaL_4"/>
    <property type="match status" value="1"/>
</dbReference>
<evidence type="ECO:0000313" key="3">
    <source>
        <dbReference type="EMBL" id="CAB3697507.1"/>
    </source>
</evidence>
<reference evidence="4 5" key="1">
    <citation type="submission" date="2018-01" db="EMBL/GenBank/DDBJ databases">
        <title>Whole genome analyses suggest that Burkholderia sensu lato contains two further novel genera in the rhizoxinica-symbiotica group Mycetohabitans gen. nov., and Trinickia gen. nov.: implications for the evolution of diazotrophy and nodulation in the Burkholderiaceae.</title>
        <authorList>
            <person name="Estrada-de los Santos P."/>
            <person name="Palmer M."/>
            <person name="Chavez-Ramirez B."/>
            <person name="Beukes C."/>
            <person name="Steenkamp E.T."/>
            <person name="Hirsch A.M."/>
            <person name="Manyaka P."/>
            <person name="Maluk M."/>
            <person name="Lafos M."/>
            <person name="Crook M."/>
            <person name="Gross E."/>
            <person name="Simon M.F."/>
            <person name="Bueno dos Reis Junior F."/>
            <person name="Poole P.S."/>
            <person name="Venter S.N."/>
            <person name="James E.K."/>
        </authorList>
    </citation>
    <scope>NUCLEOTIDE SEQUENCE [LARGE SCALE GENOMIC DNA]</scope>
    <source>
        <strain evidence="4 5">WSM 3937</strain>
    </source>
</reference>
<proteinExistence type="predicted"/>
<feature type="domain" description="SnoaL-like" evidence="2">
    <location>
        <begin position="10"/>
        <end position="130"/>
    </location>
</feature>
<dbReference type="SUPFAM" id="SSF54427">
    <property type="entry name" value="NTF2-like"/>
    <property type="match status" value="1"/>
</dbReference>
<evidence type="ECO:0000313" key="5">
    <source>
        <dbReference type="Proteomes" id="UP000235659"/>
    </source>
</evidence>
<dbReference type="InterPro" id="IPR032710">
    <property type="entry name" value="NTF2-like_dom_sf"/>
</dbReference>
<evidence type="ECO:0000313" key="4">
    <source>
        <dbReference type="EMBL" id="PMS29789.1"/>
    </source>
</evidence>
<gene>
    <name evidence="4" type="ORF">C0Z16_17585</name>
    <name evidence="3" type="ORF">LMG27174_03491</name>
</gene>
<protein>
    <submittedName>
        <fullName evidence="4">Nuclear transport factor 2 family protein</fullName>
    </submittedName>
</protein>
<dbReference type="CDD" id="cd00531">
    <property type="entry name" value="NTF2_like"/>
    <property type="match status" value="1"/>
</dbReference>
<dbReference type="Proteomes" id="UP000235659">
    <property type="component" value="Unassembled WGS sequence"/>
</dbReference>
<sequence>MRPELEKRLEELLDRQAILDCIHRYCRGVDRMDRELTLSAYHPDAIDDHGTFVGDPEEFVSWAFDYHGEHQISHHHMVFNHSADLQGDVAHTETYWLFFGENRAKPDTLAVGRYIDRFEKRGGKWAIAARVCISEAVNESTPANLPDAWREVLMSNGNRTRDRSDISFDRPLKARDPEHLREFSKEQ</sequence>
<accession>A0A2N7WK09</accession>
<dbReference type="RefSeq" id="WP_102633387.1">
    <property type="nucleotide sequence ID" value="NZ_CADIJZ010000012.1"/>
</dbReference>
<reference evidence="3 6" key="2">
    <citation type="submission" date="2020-04" db="EMBL/GenBank/DDBJ databases">
        <authorList>
            <person name="De Canck E."/>
        </authorList>
    </citation>
    <scope>NUCLEOTIDE SEQUENCE [LARGE SCALE GENOMIC DNA]</scope>
    <source>
        <strain evidence="3 6">LMG 27174</strain>
    </source>
</reference>
<dbReference type="EMBL" id="PNXY01000011">
    <property type="protein sequence ID" value="PMS29789.1"/>
    <property type="molecule type" value="Genomic_DNA"/>
</dbReference>
<keyword evidence="5" id="KW-1185">Reference proteome</keyword>
<dbReference type="Proteomes" id="UP000494205">
    <property type="component" value="Unassembled WGS sequence"/>
</dbReference>